<accession>A0A7X9QG54</accession>
<protein>
    <submittedName>
        <fullName evidence="4">Sugar transferase</fullName>
    </submittedName>
</protein>
<dbReference type="Pfam" id="PF02397">
    <property type="entry name" value="Bac_transf"/>
    <property type="match status" value="1"/>
</dbReference>
<dbReference type="Proteomes" id="UP000532121">
    <property type="component" value="Unassembled WGS sequence"/>
</dbReference>
<dbReference type="InterPro" id="IPR003362">
    <property type="entry name" value="Bact_transf"/>
</dbReference>
<keyword evidence="2" id="KW-0812">Transmembrane</keyword>
<comment type="similarity">
    <text evidence="1">Belongs to the bacterial sugar transferase family.</text>
</comment>
<evidence type="ECO:0000313" key="4">
    <source>
        <dbReference type="EMBL" id="NMD49811.1"/>
    </source>
</evidence>
<gene>
    <name evidence="4" type="ORF">HHO37_09085</name>
</gene>
<keyword evidence="2" id="KW-0472">Membrane</keyword>
<reference evidence="4 5" key="1">
    <citation type="submission" date="2020-04" db="EMBL/GenBank/DDBJ databases">
        <title>MicrobeNet Type strains.</title>
        <authorList>
            <person name="Nicholson A.C."/>
        </authorList>
    </citation>
    <scope>NUCLEOTIDE SEQUENCE [LARGE SCALE GENOMIC DNA]</scope>
    <source>
        <strain evidence="4 5">DSM 22768</strain>
    </source>
</reference>
<organism evidence="4 5">
    <name type="scientific">Streptococcus ratti</name>
    <dbReference type="NCBI Taxonomy" id="1341"/>
    <lineage>
        <taxon>Bacteria</taxon>
        <taxon>Bacillati</taxon>
        <taxon>Bacillota</taxon>
        <taxon>Bacilli</taxon>
        <taxon>Lactobacillales</taxon>
        <taxon>Streptococcaceae</taxon>
        <taxon>Streptococcus</taxon>
    </lineage>
</organism>
<name>A0A7X9QG54_STRRT</name>
<sequence length="226" mass="26292">MKKEKIGGDYLTENDLEEVHRFYLYVKRLLDIIIGLLGAVFLLLPISLIIFVCYLFGRDKGGIFFTQERMGKGRKTFKIIKFRSMVVNAEDVLKTNPELYQQYLDNSYKLSPEEDPRLTRIGHFIRKTSIDELPQFINLIKGDMSFIGPRPILASELEEYTPNEQAELLSIKPGATGWWQVSGRSEVLYPERCQLELYYVRNFSFKLDLKIFFLTIKKVFTGEGAH</sequence>
<feature type="domain" description="Bacterial sugar transferase" evidence="3">
    <location>
        <begin position="27"/>
        <end position="220"/>
    </location>
</feature>
<dbReference type="PANTHER" id="PTHR30576:SF0">
    <property type="entry name" value="UNDECAPRENYL-PHOSPHATE N-ACETYLGALACTOSAMINYL 1-PHOSPHATE TRANSFERASE-RELATED"/>
    <property type="match status" value="1"/>
</dbReference>
<keyword evidence="2" id="KW-1133">Transmembrane helix</keyword>
<dbReference type="EMBL" id="JABASA010000023">
    <property type="protein sequence ID" value="NMD49811.1"/>
    <property type="molecule type" value="Genomic_DNA"/>
</dbReference>
<comment type="caution">
    <text evidence="4">The sequence shown here is derived from an EMBL/GenBank/DDBJ whole genome shotgun (WGS) entry which is preliminary data.</text>
</comment>
<evidence type="ECO:0000256" key="2">
    <source>
        <dbReference type="SAM" id="Phobius"/>
    </source>
</evidence>
<feature type="transmembrane region" description="Helical" evidence="2">
    <location>
        <begin position="32"/>
        <end position="57"/>
    </location>
</feature>
<dbReference type="RefSeq" id="WP_003088603.1">
    <property type="nucleotide sequence ID" value="NZ_CP043405.1"/>
</dbReference>
<evidence type="ECO:0000259" key="3">
    <source>
        <dbReference type="Pfam" id="PF02397"/>
    </source>
</evidence>
<dbReference type="AlphaFoldDB" id="A0A7X9QG54"/>
<proteinExistence type="inferred from homology"/>
<evidence type="ECO:0000313" key="5">
    <source>
        <dbReference type="Proteomes" id="UP000532121"/>
    </source>
</evidence>
<evidence type="ECO:0000256" key="1">
    <source>
        <dbReference type="ARBA" id="ARBA00006464"/>
    </source>
</evidence>
<dbReference type="PANTHER" id="PTHR30576">
    <property type="entry name" value="COLANIC BIOSYNTHESIS UDP-GLUCOSE LIPID CARRIER TRANSFERASE"/>
    <property type="match status" value="1"/>
</dbReference>
<dbReference type="GO" id="GO:0016780">
    <property type="term" value="F:phosphotransferase activity, for other substituted phosphate groups"/>
    <property type="evidence" value="ECO:0007669"/>
    <property type="project" value="TreeGrafter"/>
</dbReference>
<keyword evidence="4" id="KW-0808">Transferase</keyword>